<reference evidence="2" key="1">
    <citation type="submission" date="2018-02" db="EMBL/GenBank/DDBJ databases">
        <title>Rhizophora mucronata_Transcriptome.</title>
        <authorList>
            <person name="Meera S.P."/>
            <person name="Sreeshan A."/>
            <person name="Augustine A."/>
        </authorList>
    </citation>
    <scope>NUCLEOTIDE SEQUENCE</scope>
    <source>
        <tissue evidence="2">Leaf</tissue>
    </source>
</reference>
<dbReference type="AlphaFoldDB" id="A0A2P2NRY6"/>
<keyword evidence="1" id="KW-0732">Signal</keyword>
<name>A0A2P2NRY6_RHIMU</name>
<proteinExistence type="predicted"/>
<organism evidence="2">
    <name type="scientific">Rhizophora mucronata</name>
    <name type="common">Asiatic mangrove</name>
    <dbReference type="NCBI Taxonomy" id="61149"/>
    <lineage>
        <taxon>Eukaryota</taxon>
        <taxon>Viridiplantae</taxon>
        <taxon>Streptophyta</taxon>
        <taxon>Embryophyta</taxon>
        <taxon>Tracheophyta</taxon>
        <taxon>Spermatophyta</taxon>
        <taxon>Magnoliopsida</taxon>
        <taxon>eudicotyledons</taxon>
        <taxon>Gunneridae</taxon>
        <taxon>Pentapetalae</taxon>
        <taxon>rosids</taxon>
        <taxon>fabids</taxon>
        <taxon>Malpighiales</taxon>
        <taxon>Rhizophoraceae</taxon>
        <taxon>Rhizophora</taxon>
    </lineage>
</organism>
<feature type="signal peptide" evidence="1">
    <location>
        <begin position="1"/>
        <end position="20"/>
    </location>
</feature>
<dbReference type="EMBL" id="GGEC01064772">
    <property type="protein sequence ID" value="MBX45256.1"/>
    <property type="molecule type" value="Transcribed_RNA"/>
</dbReference>
<evidence type="ECO:0000313" key="2">
    <source>
        <dbReference type="EMBL" id="MBX45256.1"/>
    </source>
</evidence>
<evidence type="ECO:0000256" key="1">
    <source>
        <dbReference type="SAM" id="SignalP"/>
    </source>
</evidence>
<protein>
    <submittedName>
        <fullName evidence="2">Uncharacterized protein</fullName>
    </submittedName>
</protein>
<feature type="chain" id="PRO_5015203055" evidence="1">
    <location>
        <begin position="21"/>
        <end position="58"/>
    </location>
</feature>
<accession>A0A2P2NRY6</accession>
<sequence length="58" mass="7174">MMFFLFFSVIVCWQLHKENGIIYRSKRERHELVKRRADVCLHPYHIITYNVHLQLMVL</sequence>